<organism evidence="8 9">
    <name type="scientific">Sulfurisphaera ohwakuensis</name>
    <dbReference type="NCBI Taxonomy" id="69656"/>
    <lineage>
        <taxon>Archaea</taxon>
        <taxon>Thermoproteota</taxon>
        <taxon>Thermoprotei</taxon>
        <taxon>Sulfolobales</taxon>
        <taxon>Sulfolobaceae</taxon>
        <taxon>Sulfurisphaera</taxon>
    </lineage>
</organism>
<dbReference type="EMBL" id="CP045484">
    <property type="protein sequence ID" value="QGR17295.1"/>
    <property type="molecule type" value="Genomic_DNA"/>
</dbReference>
<dbReference type="InterPro" id="IPR013525">
    <property type="entry name" value="ABC2_TM"/>
</dbReference>
<feature type="transmembrane region" description="Helical" evidence="5">
    <location>
        <begin position="164"/>
        <end position="186"/>
    </location>
</feature>
<feature type="transmembrane region" description="Helical" evidence="5">
    <location>
        <begin position="47"/>
        <end position="71"/>
    </location>
</feature>
<dbReference type="InterPro" id="IPR051784">
    <property type="entry name" value="Nod_factor_ABC_transporter"/>
</dbReference>
<dbReference type="GO" id="GO:0016020">
    <property type="term" value="C:membrane"/>
    <property type="evidence" value="ECO:0007669"/>
    <property type="project" value="UniProtKB-SubCell"/>
</dbReference>
<dbReference type="RefSeq" id="WP_156014785.1">
    <property type="nucleotide sequence ID" value="NZ_CP045484.1"/>
</dbReference>
<evidence type="ECO:0000313" key="10">
    <source>
        <dbReference type="Proteomes" id="UP000582213"/>
    </source>
</evidence>
<dbReference type="GO" id="GO:0140359">
    <property type="term" value="F:ABC-type transporter activity"/>
    <property type="evidence" value="ECO:0007669"/>
    <property type="project" value="InterPro"/>
</dbReference>
<dbReference type="Proteomes" id="UP000582213">
    <property type="component" value="Unassembled WGS sequence"/>
</dbReference>
<dbReference type="OrthoDB" id="42455at2157"/>
<feature type="domain" description="ABC transmembrane type-2" evidence="6">
    <location>
        <begin position="13"/>
        <end position="237"/>
    </location>
</feature>
<dbReference type="AlphaFoldDB" id="A0A650CHZ6"/>
<reference evidence="8 9" key="1">
    <citation type="submission" date="2019-10" db="EMBL/GenBank/DDBJ databases">
        <title>Genome Sequences from Six Type Strain Members of the Archaeal Family Sulfolobaceae: Acidianus ambivalens, Acidianus infernus, Metallosphaera prunae, Stygiolobus azoricus, Sulfolobus metallicus, and Sulfurisphaera ohwakuensis.</title>
        <authorList>
            <person name="Counts J.A."/>
            <person name="Kelly R.M."/>
        </authorList>
    </citation>
    <scope>NUCLEOTIDE SEQUENCE [LARGE SCALE GENOMIC DNA]</scope>
    <source>
        <strain evidence="8 9">TA-1</strain>
    </source>
</reference>
<dbReference type="Pfam" id="PF01061">
    <property type="entry name" value="ABC2_membrane"/>
    <property type="match status" value="1"/>
</dbReference>
<feature type="transmembrane region" description="Helical" evidence="5">
    <location>
        <begin position="20"/>
        <end position="41"/>
    </location>
</feature>
<evidence type="ECO:0000256" key="5">
    <source>
        <dbReference type="SAM" id="Phobius"/>
    </source>
</evidence>
<dbReference type="InterPro" id="IPR047817">
    <property type="entry name" value="ABC2_TM_bact-type"/>
</dbReference>
<feature type="transmembrane region" description="Helical" evidence="5">
    <location>
        <begin position="127"/>
        <end position="152"/>
    </location>
</feature>
<proteinExistence type="predicted"/>
<evidence type="ECO:0000256" key="4">
    <source>
        <dbReference type="ARBA" id="ARBA00023136"/>
    </source>
</evidence>
<gene>
    <name evidence="8" type="ORF">D1869_08900</name>
    <name evidence="7" type="ORF">HNQ62_002576</name>
</gene>
<feature type="transmembrane region" description="Helical" evidence="5">
    <location>
        <begin position="206"/>
        <end position="229"/>
    </location>
</feature>
<evidence type="ECO:0000313" key="7">
    <source>
        <dbReference type="EMBL" id="MBB5254802.1"/>
    </source>
</evidence>
<protein>
    <submittedName>
        <fullName evidence="8">ABC transporter permease</fullName>
    </submittedName>
    <submittedName>
        <fullName evidence="7">ABC-2 type transport system permease protein</fullName>
    </submittedName>
</protein>
<evidence type="ECO:0000259" key="6">
    <source>
        <dbReference type="PROSITE" id="PS51012"/>
    </source>
</evidence>
<accession>A0A650CHZ6</accession>
<dbReference type="KEGG" id="soh:D1869_08900"/>
<comment type="subcellular location">
    <subcellularLocation>
        <location evidence="1">Membrane</location>
        <topology evidence="1">Multi-pass membrane protein</topology>
    </subcellularLocation>
</comment>
<evidence type="ECO:0000256" key="1">
    <source>
        <dbReference type="ARBA" id="ARBA00004141"/>
    </source>
</evidence>
<evidence type="ECO:0000256" key="3">
    <source>
        <dbReference type="ARBA" id="ARBA00022989"/>
    </source>
</evidence>
<keyword evidence="3 5" id="KW-1133">Transmembrane helix</keyword>
<name>A0A650CHZ6_SULOH</name>
<dbReference type="PANTHER" id="PTHR43229:SF2">
    <property type="entry name" value="NODULATION PROTEIN J"/>
    <property type="match status" value="1"/>
</dbReference>
<keyword evidence="4 5" id="KW-0472">Membrane</keyword>
<evidence type="ECO:0000313" key="9">
    <source>
        <dbReference type="Proteomes" id="UP000427373"/>
    </source>
</evidence>
<feature type="transmembrane region" description="Helical" evidence="5">
    <location>
        <begin position="92"/>
        <end position="115"/>
    </location>
</feature>
<keyword evidence="2 5" id="KW-0812">Transmembrane</keyword>
<dbReference type="GeneID" id="42801359"/>
<evidence type="ECO:0000256" key="2">
    <source>
        <dbReference type="ARBA" id="ARBA00022692"/>
    </source>
</evidence>
<keyword evidence="9" id="KW-1185">Reference proteome</keyword>
<sequence length="237" mass="26870">MLREFLQLLIMQFKMVKAYLPAVIFYSIFFPLAFMFSFGLITFSKYLVYFISGTITFYISIGVFVSTTQTLSSERREGRFSLIIASGISKELYAISIAITQGISTLIMIPVIVILGEYILHIILKSVIYLLLSVIIGIFTFSMLGITLGLGIKNYYAVMQYSQILGFALTFFAPVYYPITFIPVPFRYLTYLEPTTYMSEAIYNSFIGNPVALLWNLGCLIYGIALMIINTRILKST</sequence>
<evidence type="ECO:0000313" key="8">
    <source>
        <dbReference type="EMBL" id="QGR17295.1"/>
    </source>
</evidence>
<dbReference type="Proteomes" id="UP000427373">
    <property type="component" value="Chromosome"/>
</dbReference>
<dbReference type="PANTHER" id="PTHR43229">
    <property type="entry name" value="NODULATION PROTEIN J"/>
    <property type="match status" value="1"/>
</dbReference>
<dbReference type="EMBL" id="JACHFY010000025">
    <property type="protein sequence ID" value="MBB5254802.1"/>
    <property type="molecule type" value="Genomic_DNA"/>
</dbReference>
<dbReference type="PROSITE" id="PS51012">
    <property type="entry name" value="ABC_TM2"/>
    <property type="match status" value="1"/>
</dbReference>
<reference evidence="7 10" key="2">
    <citation type="submission" date="2020-08" db="EMBL/GenBank/DDBJ databases">
        <title>Genomic Encyclopedia of Type Strains, Phase IV (KMG-IV): sequencing the most valuable type-strain genomes for metagenomic binning, comparative biology and taxonomic classification.</title>
        <authorList>
            <person name="Goeker M."/>
        </authorList>
    </citation>
    <scope>NUCLEOTIDE SEQUENCE [LARGE SCALE GENOMIC DNA]</scope>
    <source>
        <strain evidence="7 10">DSM 12421</strain>
    </source>
</reference>